<dbReference type="EMBL" id="ARYI01000005">
    <property type="protein sequence ID" value="KCZ94977.1"/>
    <property type="molecule type" value="Genomic_DNA"/>
</dbReference>
<comment type="caution">
    <text evidence="3">The sequence shown here is derived from an EMBL/GenBank/DDBJ whole genome shotgun (WGS) entry which is preliminary data.</text>
</comment>
<evidence type="ECO:0000259" key="2">
    <source>
        <dbReference type="Pfam" id="PF01814"/>
    </source>
</evidence>
<sequence length="158" mass="18385">MTTIYERLKSDHDKHRDLLAKLADTQGDSPERRELWKTFYYDVGAHAAAEEESFYSPLMAKSDGQPEGRHSVAEHKELDDILQELNEMDMGSSGWLTRFKTLKDRYEHHIEEEEEDIFPVAKEVIGPDKSGEIEAEFSERKKEERKLVDDKAEEALEE</sequence>
<evidence type="ECO:0000313" key="4">
    <source>
        <dbReference type="Proteomes" id="UP000025061"/>
    </source>
</evidence>
<dbReference type="AlphaFoldDB" id="A0A059FWJ6"/>
<name>A0A059FWJ6_9PROT</name>
<reference evidence="3 4" key="1">
    <citation type="submission" date="2013-04" db="EMBL/GenBank/DDBJ databases">
        <title>Hyphomonas hirschiana VP5 Genome Sequencing.</title>
        <authorList>
            <person name="Lai Q."/>
            <person name="Shao Z."/>
        </authorList>
    </citation>
    <scope>NUCLEOTIDE SEQUENCE [LARGE SCALE GENOMIC DNA]</scope>
    <source>
        <strain evidence="3 4">VP5</strain>
    </source>
</reference>
<dbReference type="RefSeq" id="WP_011646908.1">
    <property type="nucleotide sequence ID" value="NZ_ARYI01000005.1"/>
</dbReference>
<keyword evidence="4" id="KW-1185">Reference proteome</keyword>
<feature type="region of interest" description="Disordered" evidence="1">
    <location>
        <begin position="128"/>
        <end position="158"/>
    </location>
</feature>
<dbReference type="PATRIC" id="fig|1280951.3.peg.1417"/>
<evidence type="ECO:0000313" key="3">
    <source>
        <dbReference type="EMBL" id="KCZ94977.1"/>
    </source>
</evidence>
<feature type="domain" description="Hemerythrin-like" evidence="2">
    <location>
        <begin position="3"/>
        <end position="120"/>
    </location>
</feature>
<dbReference type="Pfam" id="PF01814">
    <property type="entry name" value="Hemerythrin"/>
    <property type="match status" value="1"/>
</dbReference>
<dbReference type="OrthoDB" id="5523420at2"/>
<dbReference type="InterPro" id="IPR012312">
    <property type="entry name" value="Hemerythrin-like"/>
</dbReference>
<dbReference type="Gene3D" id="1.20.120.520">
    <property type="entry name" value="nmb1532 protein domain like"/>
    <property type="match status" value="1"/>
</dbReference>
<accession>A0A059FWJ6</accession>
<protein>
    <recommendedName>
        <fullName evidence="2">Hemerythrin-like domain-containing protein</fullName>
    </recommendedName>
</protein>
<dbReference type="PANTHER" id="PTHR35585:SF1">
    <property type="entry name" value="HHE DOMAIN PROTEIN (AFU_ORTHOLOGUE AFUA_4G00730)"/>
    <property type="match status" value="1"/>
</dbReference>
<gene>
    <name evidence="3" type="ORF">HHI_07007</name>
</gene>
<proteinExistence type="predicted"/>
<evidence type="ECO:0000256" key="1">
    <source>
        <dbReference type="SAM" id="MobiDB-lite"/>
    </source>
</evidence>
<organism evidence="3 4">
    <name type="scientific">Hyphomonas hirschiana VP5</name>
    <dbReference type="NCBI Taxonomy" id="1280951"/>
    <lineage>
        <taxon>Bacteria</taxon>
        <taxon>Pseudomonadati</taxon>
        <taxon>Pseudomonadota</taxon>
        <taxon>Alphaproteobacteria</taxon>
        <taxon>Hyphomonadales</taxon>
        <taxon>Hyphomonadaceae</taxon>
        <taxon>Hyphomonas</taxon>
    </lineage>
</organism>
<dbReference type="Proteomes" id="UP000025061">
    <property type="component" value="Unassembled WGS sequence"/>
</dbReference>
<dbReference type="PANTHER" id="PTHR35585">
    <property type="entry name" value="HHE DOMAIN PROTEIN (AFU_ORTHOLOGUE AFUA_4G00730)"/>
    <property type="match status" value="1"/>
</dbReference>